<keyword evidence="3" id="KW-0732">Signal</keyword>
<dbReference type="EMBL" id="DF843201">
    <property type="protein sequence ID" value="GAT47192.1"/>
    <property type="molecule type" value="Genomic_DNA"/>
</dbReference>
<feature type="signal peptide" evidence="3">
    <location>
        <begin position="1"/>
        <end position="21"/>
    </location>
</feature>
<organism evidence="5 6">
    <name type="scientific">Mycena chlorophos</name>
    <name type="common">Agaric fungus</name>
    <name type="synonym">Agaricus chlorophos</name>
    <dbReference type="NCBI Taxonomy" id="658473"/>
    <lineage>
        <taxon>Eukaryota</taxon>
        <taxon>Fungi</taxon>
        <taxon>Dikarya</taxon>
        <taxon>Basidiomycota</taxon>
        <taxon>Agaricomycotina</taxon>
        <taxon>Agaricomycetes</taxon>
        <taxon>Agaricomycetidae</taxon>
        <taxon>Agaricales</taxon>
        <taxon>Marasmiineae</taxon>
        <taxon>Mycenaceae</taxon>
        <taxon>Mycena</taxon>
    </lineage>
</organism>
<feature type="chain" id="PRO_5047441482" evidence="3">
    <location>
        <begin position="22"/>
        <end position="377"/>
    </location>
</feature>
<evidence type="ECO:0000313" key="6">
    <source>
        <dbReference type="Proteomes" id="UP000815677"/>
    </source>
</evidence>
<protein>
    <submittedName>
        <fullName evidence="5">Alpha/beta-hydrolase</fullName>
    </submittedName>
</protein>
<keyword evidence="6" id="KW-1185">Reference proteome</keyword>
<evidence type="ECO:0000256" key="3">
    <source>
        <dbReference type="SAM" id="SignalP"/>
    </source>
</evidence>
<dbReference type="Pfam" id="PF00561">
    <property type="entry name" value="Abhydrolase_1"/>
    <property type="match status" value="1"/>
</dbReference>
<evidence type="ECO:0000256" key="1">
    <source>
        <dbReference type="ARBA" id="ARBA00022801"/>
    </source>
</evidence>
<dbReference type="InterPro" id="IPR000073">
    <property type="entry name" value="AB_hydrolase_1"/>
</dbReference>
<dbReference type="PRINTS" id="PR00412">
    <property type="entry name" value="EPOXHYDRLASE"/>
</dbReference>
<proteinExistence type="inferred from homology"/>
<evidence type="ECO:0000313" key="5">
    <source>
        <dbReference type="EMBL" id="GAT47192.1"/>
    </source>
</evidence>
<accession>A0ABQ0L7T3</accession>
<dbReference type="Proteomes" id="UP000815677">
    <property type="component" value="Unassembled WGS sequence"/>
</dbReference>
<dbReference type="Gene3D" id="3.40.50.1820">
    <property type="entry name" value="alpha/beta hydrolase"/>
    <property type="match status" value="1"/>
</dbReference>
<name>A0ABQ0L7T3_MYCCL</name>
<evidence type="ECO:0000259" key="4">
    <source>
        <dbReference type="Pfam" id="PF00561"/>
    </source>
</evidence>
<gene>
    <name evidence="5" type="ORF">MCHLO_04664</name>
</gene>
<dbReference type="InterPro" id="IPR000639">
    <property type="entry name" value="Epox_hydrolase-like"/>
</dbReference>
<reference evidence="5" key="1">
    <citation type="submission" date="2014-09" db="EMBL/GenBank/DDBJ databases">
        <title>Genome sequence of the luminous mushroom Mycena chlorophos for searching fungal bioluminescence genes.</title>
        <authorList>
            <person name="Tanaka Y."/>
            <person name="Kasuga D."/>
            <person name="Oba Y."/>
            <person name="Hase S."/>
            <person name="Sato K."/>
            <person name="Oba Y."/>
            <person name="Sakakibara Y."/>
        </authorList>
    </citation>
    <scope>NUCLEOTIDE SEQUENCE</scope>
</reference>
<keyword evidence="1" id="KW-0378">Hydrolase</keyword>
<sequence>MPGLATLGVVSLVLHASLAGAFDPRAYPKSVATCKAPNRAEGKDVDIDIHYVDINPTAKTTLLLVHGWPSLWSTWSNQIEEFGSEYRLIVPDVRGFGSSTHPGDIRSSGTMDDIARDMFCVLEKAGVQSSICIGHDWGSSICFAGARMRPDIFTAVTGIAVPYLSGAGPFMPIRDYIPYFPGLAYQSFFNEHTAEAVAELAKDIRRTVRATLRDKASPPPEGFLKSDKTFLGAWDGVAEIPPVPFFTPNEEDYFVEQYEIQKFAYTLQYYTNENRELTWSYAKEQGNYTLPQPTLSLLPTADVVADWALLLQLVKSDDFLLKGKTEYMDGGHWCHIEFPETANKIIRAWLTETLATLEGQAAPQDEEQVVVDVHDEL</sequence>
<feature type="domain" description="AB hydrolase-1" evidence="4">
    <location>
        <begin position="61"/>
        <end position="338"/>
    </location>
</feature>
<dbReference type="InterPro" id="IPR029058">
    <property type="entry name" value="AB_hydrolase_fold"/>
</dbReference>
<comment type="similarity">
    <text evidence="2">Belongs to the AB hydrolase superfamily. Epoxide hydrolase family.</text>
</comment>
<dbReference type="PANTHER" id="PTHR43329">
    <property type="entry name" value="EPOXIDE HYDROLASE"/>
    <property type="match status" value="1"/>
</dbReference>
<evidence type="ECO:0000256" key="2">
    <source>
        <dbReference type="ARBA" id="ARBA00038334"/>
    </source>
</evidence>
<dbReference type="SUPFAM" id="SSF53474">
    <property type="entry name" value="alpha/beta-Hydrolases"/>
    <property type="match status" value="1"/>
</dbReference>